<proteinExistence type="predicted"/>
<protein>
    <submittedName>
        <fullName evidence="2">Uncharacterized protein</fullName>
    </submittedName>
</protein>
<dbReference type="AlphaFoldDB" id="A0A7S3XXP0"/>
<feature type="compositionally biased region" description="Polar residues" evidence="1">
    <location>
        <begin position="88"/>
        <end position="97"/>
    </location>
</feature>
<feature type="compositionally biased region" description="Basic and acidic residues" evidence="1">
    <location>
        <begin position="103"/>
        <end position="118"/>
    </location>
</feature>
<feature type="region of interest" description="Disordered" evidence="1">
    <location>
        <begin position="40"/>
        <end position="138"/>
    </location>
</feature>
<sequence length="138" mass="15895">MDGIDRTAILDGPRGRRRCREGADQEQEEIERLRMEYARTSNKNVAEEQVGGSAIQKRQVENKRARKELKRRNQESEEDEDDALFTNDEFQNTTDIQYNRGGKISDDSGNSKEDEVIGNKKQRKMVLHGDSSESEAEF</sequence>
<gene>
    <name evidence="2" type="ORF">HAKA00212_LOCUS13970</name>
</gene>
<name>A0A7S3XXP0_HETAK</name>
<evidence type="ECO:0000313" key="2">
    <source>
        <dbReference type="EMBL" id="CAE0635229.1"/>
    </source>
</evidence>
<feature type="region of interest" description="Disordered" evidence="1">
    <location>
        <begin position="1"/>
        <end position="28"/>
    </location>
</feature>
<reference evidence="2" key="1">
    <citation type="submission" date="2021-01" db="EMBL/GenBank/DDBJ databases">
        <authorList>
            <person name="Corre E."/>
            <person name="Pelletier E."/>
            <person name="Niang G."/>
            <person name="Scheremetjew M."/>
            <person name="Finn R."/>
            <person name="Kale V."/>
            <person name="Holt S."/>
            <person name="Cochrane G."/>
            <person name="Meng A."/>
            <person name="Brown T."/>
            <person name="Cohen L."/>
        </authorList>
    </citation>
    <scope>NUCLEOTIDE SEQUENCE</scope>
    <source>
        <strain evidence="2">CCMP3107</strain>
    </source>
</reference>
<evidence type="ECO:0000256" key="1">
    <source>
        <dbReference type="SAM" id="MobiDB-lite"/>
    </source>
</evidence>
<accession>A0A7S3XXP0</accession>
<organism evidence="2">
    <name type="scientific">Heterosigma akashiwo</name>
    <name type="common">Chromophytic alga</name>
    <name type="synonym">Heterosigma carterae</name>
    <dbReference type="NCBI Taxonomy" id="2829"/>
    <lineage>
        <taxon>Eukaryota</taxon>
        <taxon>Sar</taxon>
        <taxon>Stramenopiles</taxon>
        <taxon>Ochrophyta</taxon>
        <taxon>Raphidophyceae</taxon>
        <taxon>Chattonellales</taxon>
        <taxon>Chattonellaceae</taxon>
        <taxon>Heterosigma</taxon>
    </lineage>
</organism>
<dbReference type="EMBL" id="HBIU01030302">
    <property type="protein sequence ID" value="CAE0635229.1"/>
    <property type="molecule type" value="Transcribed_RNA"/>
</dbReference>